<evidence type="ECO:0000313" key="4">
    <source>
        <dbReference type="EMBL" id="ENZ80955.1"/>
    </source>
</evidence>
<feature type="region of interest" description="Disordered" evidence="1">
    <location>
        <begin position="345"/>
        <end position="367"/>
    </location>
</feature>
<evidence type="ECO:0000313" key="5">
    <source>
        <dbReference type="Proteomes" id="UP000013063"/>
    </source>
</evidence>
<feature type="compositionally biased region" description="Low complexity" evidence="1">
    <location>
        <begin position="345"/>
        <end position="359"/>
    </location>
</feature>
<feature type="domain" description="Peptidase M56" evidence="3">
    <location>
        <begin position="71"/>
        <end position="279"/>
    </location>
</feature>
<keyword evidence="5" id="KW-1185">Reference proteome</keyword>
<feature type="non-terminal residue" evidence="4">
    <location>
        <position position="367"/>
    </location>
</feature>
<dbReference type="InterPro" id="IPR008756">
    <property type="entry name" value="Peptidase_M56"/>
</dbReference>
<reference evidence="4 5" key="1">
    <citation type="journal article" date="2013" name="Genome Announc.">
        <title>Draft Genome Sequence for Caulobacter sp. Strain OR37, a Bacterium Tolerant to Heavy Metals.</title>
        <authorList>
            <person name="Utturkar S.M."/>
            <person name="Bollmann A."/>
            <person name="Brzoska R.M."/>
            <person name="Klingeman D.M."/>
            <person name="Epstein S.E."/>
            <person name="Palumbo A.V."/>
            <person name="Brown S.D."/>
        </authorList>
    </citation>
    <scope>NUCLEOTIDE SEQUENCE [LARGE SCALE GENOMIC DNA]</scope>
    <source>
        <strain evidence="4 5">OR37</strain>
    </source>
</reference>
<dbReference type="EMBL" id="APMP01000024">
    <property type="protein sequence ID" value="ENZ80955.1"/>
    <property type="molecule type" value="Genomic_DNA"/>
</dbReference>
<evidence type="ECO:0000256" key="2">
    <source>
        <dbReference type="SAM" id="Phobius"/>
    </source>
</evidence>
<proteinExistence type="predicted"/>
<dbReference type="PANTHER" id="PTHR34978:SF3">
    <property type="entry name" value="SLR0241 PROTEIN"/>
    <property type="match status" value="1"/>
</dbReference>
<dbReference type="STRING" id="1292034.OR37_03230"/>
<dbReference type="OrthoDB" id="7565665at2"/>
<feature type="transmembrane region" description="Helical" evidence="2">
    <location>
        <begin position="36"/>
        <end position="55"/>
    </location>
</feature>
<keyword evidence="2" id="KW-0472">Membrane</keyword>
<evidence type="ECO:0000259" key="3">
    <source>
        <dbReference type="Pfam" id="PF05569"/>
    </source>
</evidence>
<evidence type="ECO:0000256" key="1">
    <source>
        <dbReference type="SAM" id="MobiDB-lite"/>
    </source>
</evidence>
<dbReference type="RefSeq" id="WP_004622080.1">
    <property type="nucleotide sequence ID" value="NZ_APMP01000024.1"/>
</dbReference>
<protein>
    <recommendedName>
        <fullName evidence="3">Peptidase M56 domain-containing protein</fullName>
    </recommendedName>
</protein>
<dbReference type="eggNOG" id="COG4219">
    <property type="taxonomic scope" value="Bacteria"/>
</dbReference>
<feature type="transmembrane region" description="Helical" evidence="2">
    <location>
        <begin position="198"/>
        <end position="218"/>
    </location>
</feature>
<sequence length="367" mass="38008" precursor="true">MTWALLVSLLAKSSLVAGAGLVCARRLTRDPVERVDILRGAVCLLLALPVIMNVLPPLELALLPPLDIPAAPAVLAASSSPAPPPPPPPWWTSPGAILGGLWLLGAALVSGHLVVGLDILRRWTRKGRPVTAPEWLAPFARLPSVDRPGLVASDHVAGPISWGVAPGAILLDPATLSEPQGAPAIMAHELAHLRRHDWIFLILSRVVLAIFWFNPLVWRLHAALAERSEEAADAIAVGSVDRALYAQTLVRLAASPAPFVAALPMAANARTLKTRIACLMTQAPDRRRPLTVAVTIAALAVVATPLAAFGLSRQASPPVAPPAVAPAPASPVAVARVQPSAEVAEAPEAAPAAAAEPAAPVAPPPPP</sequence>
<keyword evidence="2" id="KW-0812">Transmembrane</keyword>
<dbReference type="PANTHER" id="PTHR34978">
    <property type="entry name" value="POSSIBLE SENSOR-TRANSDUCER PROTEIN BLAR"/>
    <property type="match status" value="1"/>
</dbReference>
<dbReference type="InterPro" id="IPR052173">
    <property type="entry name" value="Beta-lactam_resp_regulator"/>
</dbReference>
<keyword evidence="2" id="KW-1133">Transmembrane helix</keyword>
<dbReference type="Pfam" id="PF05569">
    <property type="entry name" value="Peptidase_M56"/>
    <property type="match status" value="1"/>
</dbReference>
<feature type="transmembrane region" description="Helical" evidence="2">
    <location>
        <begin position="96"/>
        <end position="120"/>
    </location>
</feature>
<gene>
    <name evidence="4" type="ORF">OR37_03230</name>
</gene>
<dbReference type="CDD" id="cd07341">
    <property type="entry name" value="M56_BlaR1_MecR1_like"/>
    <property type="match status" value="1"/>
</dbReference>
<accession>R0CX93</accession>
<feature type="transmembrane region" description="Helical" evidence="2">
    <location>
        <begin position="6"/>
        <end position="24"/>
    </location>
</feature>
<name>R0CX93_CAUVI</name>
<organism evidence="4 5">
    <name type="scientific">Caulobacter vibrioides OR37</name>
    <dbReference type="NCBI Taxonomy" id="1292034"/>
    <lineage>
        <taxon>Bacteria</taxon>
        <taxon>Pseudomonadati</taxon>
        <taxon>Pseudomonadota</taxon>
        <taxon>Alphaproteobacteria</taxon>
        <taxon>Caulobacterales</taxon>
        <taxon>Caulobacteraceae</taxon>
        <taxon>Caulobacter</taxon>
    </lineage>
</organism>
<comment type="caution">
    <text evidence="4">The sequence shown here is derived from an EMBL/GenBank/DDBJ whole genome shotgun (WGS) entry which is preliminary data.</text>
</comment>
<dbReference type="Proteomes" id="UP000013063">
    <property type="component" value="Unassembled WGS sequence"/>
</dbReference>
<feature type="transmembrane region" description="Helical" evidence="2">
    <location>
        <begin position="290"/>
        <end position="311"/>
    </location>
</feature>
<feature type="transmembrane region" description="Helical" evidence="2">
    <location>
        <begin position="249"/>
        <end position="269"/>
    </location>
</feature>
<dbReference type="AlphaFoldDB" id="R0CX93"/>